<evidence type="ECO:0000256" key="1">
    <source>
        <dbReference type="SAM" id="MobiDB-lite"/>
    </source>
</evidence>
<dbReference type="Proteomes" id="UP000310108">
    <property type="component" value="Unassembled WGS sequence"/>
</dbReference>
<sequence length="113" mass="11546">MPSIKSLFAIGLLTTANIIGSHAAAIALADRGIVETTPRDGSGAKPPQHDGSRSGRIIGSRAAAIAPTEYGIENDIPRGEDFPHDGAGDGPIRRDGSRPRGIIGSRAAAIVPT</sequence>
<feature type="chain" id="PRO_5021028801" evidence="2">
    <location>
        <begin position="24"/>
        <end position="113"/>
    </location>
</feature>
<feature type="region of interest" description="Disordered" evidence="1">
    <location>
        <begin position="70"/>
        <end position="113"/>
    </location>
</feature>
<comment type="caution">
    <text evidence="3">The sequence shown here is derived from an EMBL/GenBank/DDBJ whole genome shotgun (WGS) entry which is preliminary data.</text>
</comment>
<gene>
    <name evidence="3" type="ORF">CTA1_9869</name>
</gene>
<evidence type="ECO:0000313" key="3">
    <source>
        <dbReference type="EMBL" id="TKW55700.1"/>
    </source>
</evidence>
<feature type="region of interest" description="Disordered" evidence="1">
    <location>
        <begin position="35"/>
        <end position="57"/>
    </location>
</feature>
<organism evidence="3 4">
    <name type="scientific">Colletotrichum tanaceti</name>
    <dbReference type="NCBI Taxonomy" id="1306861"/>
    <lineage>
        <taxon>Eukaryota</taxon>
        <taxon>Fungi</taxon>
        <taxon>Dikarya</taxon>
        <taxon>Ascomycota</taxon>
        <taxon>Pezizomycotina</taxon>
        <taxon>Sordariomycetes</taxon>
        <taxon>Hypocreomycetidae</taxon>
        <taxon>Glomerellales</taxon>
        <taxon>Glomerellaceae</taxon>
        <taxon>Colletotrichum</taxon>
        <taxon>Colletotrichum destructivum species complex</taxon>
    </lineage>
</organism>
<reference evidence="3 4" key="1">
    <citation type="journal article" date="2019" name="PLoS ONE">
        <title>Comparative genome analysis indicates high evolutionary potential of pathogenicity genes in Colletotrichum tanaceti.</title>
        <authorList>
            <person name="Lelwala R.V."/>
            <person name="Korhonen P.K."/>
            <person name="Young N.D."/>
            <person name="Scott J.B."/>
            <person name="Ades P.A."/>
            <person name="Gasser R.B."/>
            <person name="Taylor P.W.J."/>
        </authorList>
    </citation>
    <scope>NUCLEOTIDE SEQUENCE [LARGE SCALE GENOMIC DNA]</scope>
    <source>
        <strain evidence="3">BRIP57314</strain>
    </source>
</reference>
<keyword evidence="4" id="KW-1185">Reference proteome</keyword>
<dbReference type="AlphaFoldDB" id="A0A4U6XIC2"/>
<proteinExistence type="predicted"/>
<feature type="compositionally biased region" description="Basic and acidic residues" evidence="1">
    <location>
        <begin position="75"/>
        <end position="98"/>
    </location>
</feature>
<accession>A0A4U6XIC2</accession>
<dbReference type="EMBL" id="PJEX01000089">
    <property type="protein sequence ID" value="TKW55700.1"/>
    <property type="molecule type" value="Genomic_DNA"/>
</dbReference>
<evidence type="ECO:0000313" key="4">
    <source>
        <dbReference type="Proteomes" id="UP000310108"/>
    </source>
</evidence>
<keyword evidence="2" id="KW-0732">Signal</keyword>
<feature type="signal peptide" evidence="2">
    <location>
        <begin position="1"/>
        <end position="23"/>
    </location>
</feature>
<protein>
    <submittedName>
        <fullName evidence="3">Uncharacterized protein</fullName>
    </submittedName>
</protein>
<name>A0A4U6XIC2_9PEZI</name>
<evidence type="ECO:0000256" key="2">
    <source>
        <dbReference type="SAM" id="SignalP"/>
    </source>
</evidence>